<keyword evidence="2" id="KW-1133">Transmembrane helix</keyword>
<evidence type="ECO:0000313" key="4">
    <source>
        <dbReference type="Proteomes" id="UP000318199"/>
    </source>
</evidence>
<evidence type="ECO:0000256" key="1">
    <source>
        <dbReference type="SAM" id="MobiDB-lite"/>
    </source>
</evidence>
<feature type="region of interest" description="Disordered" evidence="1">
    <location>
        <begin position="166"/>
        <end position="218"/>
    </location>
</feature>
<feature type="compositionally biased region" description="Low complexity" evidence="1">
    <location>
        <begin position="207"/>
        <end position="218"/>
    </location>
</feature>
<protein>
    <submittedName>
        <fullName evidence="3">Uncharacterized protein</fullName>
    </submittedName>
</protein>
<keyword evidence="2" id="KW-0812">Transmembrane</keyword>
<dbReference type="OrthoDB" id="8908949at2"/>
<dbReference type="EMBL" id="VOBQ01000008">
    <property type="protein sequence ID" value="TWO71481.1"/>
    <property type="molecule type" value="Genomic_DNA"/>
</dbReference>
<comment type="caution">
    <text evidence="3">The sequence shown here is derived from an EMBL/GenBank/DDBJ whole genome shotgun (WGS) entry which is preliminary data.</text>
</comment>
<sequence length="318" mass="34577">MQLVFGAVKLMWAGLMVVGKFCAWIITPLVRVALQSLSERVQRRRVRREAAVATVRVAVPELPEVLVQSEAPETIIRADTWEIADRIASIGLDPPVGSIHLRVYVAARVVKRDLIISEPCLKALMKGRRHTLPDAPYDPVAGLDGVKDETIELAERLINELGNRAVKARKPPKDEATRARLPGPAPTVQQNQKAPEPLAPALPPIQAPQQAPQAPTAQRVVAPRVTTGFTYVGKLVRASPQKVEPKGKAPYEIFEARLQLDNGAELALRGAELERELLSNGCQVGDKVAITPMGKVPVSLANGGEGEKNLYRVKAMGR</sequence>
<reference evidence="3 4" key="1">
    <citation type="submission" date="2019-07" db="EMBL/GenBank/DDBJ databases">
        <title>Caenimonas sedimenti sp. nov., isolated from activated sludge.</title>
        <authorList>
            <person name="Xu J."/>
        </authorList>
    </citation>
    <scope>NUCLEOTIDE SEQUENCE [LARGE SCALE GENOMIC DNA]</scope>
    <source>
        <strain evidence="3 4">HX-9-20</strain>
    </source>
</reference>
<proteinExistence type="predicted"/>
<feature type="compositionally biased region" description="Pro residues" evidence="1">
    <location>
        <begin position="197"/>
        <end position="206"/>
    </location>
</feature>
<evidence type="ECO:0000313" key="3">
    <source>
        <dbReference type="EMBL" id="TWO71481.1"/>
    </source>
</evidence>
<dbReference type="AlphaFoldDB" id="A0A562ZSY2"/>
<keyword evidence="2" id="KW-0472">Membrane</keyword>
<name>A0A562ZSY2_9BURK</name>
<gene>
    <name evidence="3" type="ORF">FN976_11240</name>
</gene>
<dbReference type="Proteomes" id="UP000318199">
    <property type="component" value="Unassembled WGS sequence"/>
</dbReference>
<feature type="transmembrane region" description="Helical" evidence="2">
    <location>
        <begin position="12"/>
        <end position="34"/>
    </location>
</feature>
<evidence type="ECO:0000256" key="2">
    <source>
        <dbReference type="SAM" id="Phobius"/>
    </source>
</evidence>
<accession>A0A562ZSY2</accession>
<keyword evidence="4" id="KW-1185">Reference proteome</keyword>
<organism evidence="3 4">
    <name type="scientific">Caenimonas sedimenti</name>
    <dbReference type="NCBI Taxonomy" id="2596921"/>
    <lineage>
        <taxon>Bacteria</taxon>
        <taxon>Pseudomonadati</taxon>
        <taxon>Pseudomonadota</taxon>
        <taxon>Betaproteobacteria</taxon>
        <taxon>Burkholderiales</taxon>
        <taxon>Comamonadaceae</taxon>
        <taxon>Caenimonas</taxon>
    </lineage>
</organism>
<dbReference type="RefSeq" id="WP_145893093.1">
    <property type="nucleotide sequence ID" value="NZ_VOBQ01000008.1"/>
</dbReference>